<evidence type="ECO:0000256" key="6">
    <source>
        <dbReference type="ARBA" id="ARBA00022723"/>
    </source>
</evidence>
<keyword evidence="8" id="KW-0460">Magnesium</keyword>
<dbReference type="PANTHER" id="PTHR30040:SF2">
    <property type="entry name" value="FAD:PROTEIN FMN TRANSFERASE"/>
    <property type="match status" value="1"/>
</dbReference>
<comment type="catalytic activity">
    <reaction evidence="10">
        <text>L-threonyl-[protein] + FAD = FMN-L-threonyl-[protein] + AMP + H(+)</text>
        <dbReference type="Rhea" id="RHEA:36847"/>
        <dbReference type="Rhea" id="RHEA-COMP:11060"/>
        <dbReference type="Rhea" id="RHEA-COMP:11061"/>
        <dbReference type="ChEBI" id="CHEBI:15378"/>
        <dbReference type="ChEBI" id="CHEBI:30013"/>
        <dbReference type="ChEBI" id="CHEBI:57692"/>
        <dbReference type="ChEBI" id="CHEBI:74257"/>
        <dbReference type="ChEBI" id="CHEBI:456215"/>
        <dbReference type="EC" id="2.7.1.180"/>
    </reaction>
</comment>
<dbReference type="Gene3D" id="3.10.520.10">
    <property type="entry name" value="ApbE-like domains"/>
    <property type="match status" value="1"/>
</dbReference>
<keyword evidence="6" id="KW-0479">Metal-binding</keyword>
<dbReference type="Pfam" id="PF02424">
    <property type="entry name" value="ApbE"/>
    <property type="match status" value="1"/>
</dbReference>
<comment type="caution">
    <text evidence="11">The sequence shown here is derived from an EMBL/GenBank/DDBJ whole genome shotgun (WGS) entry which is preliminary data.</text>
</comment>
<sequence>MIPVAGAQSAVWRFDAIGTVWQIETPSPLPDDARAAVAECIDRFDAAWSRFRADSVVSRLATSGGSEPAPVDAATMLDVYAELSAATDGAVNPLVGETLARRGYDATYSFVDRGAMPAPAWKRILQWGDGRLALSEPAVVDVGALGKGRLVDLVLEVTSAWADGDVVVDAGGDLAVRGGPERVGLEHPYDPRRAIGVMEVRDAALCASATNRRAWGDGLHHVLDARTGHPVRSIVATWAVAPTAMRADAAATALFFDGGPRLAHEWGVDWVRMTSDGRVEWSPGSKAELFR</sequence>
<dbReference type="SUPFAM" id="SSF143631">
    <property type="entry name" value="ApbE-like"/>
    <property type="match status" value="1"/>
</dbReference>
<accession>A0ABW7Q4L5</accession>
<name>A0ABW7Q4L5_9MICO</name>
<evidence type="ECO:0000256" key="7">
    <source>
        <dbReference type="ARBA" id="ARBA00022827"/>
    </source>
</evidence>
<dbReference type="RefSeq" id="WP_396639654.1">
    <property type="nucleotide sequence ID" value="NZ_JBIQWL010000001.1"/>
</dbReference>
<evidence type="ECO:0000313" key="11">
    <source>
        <dbReference type="EMBL" id="MFH8249660.1"/>
    </source>
</evidence>
<evidence type="ECO:0000256" key="5">
    <source>
        <dbReference type="ARBA" id="ARBA00022679"/>
    </source>
</evidence>
<evidence type="ECO:0000256" key="9">
    <source>
        <dbReference type="ARBA" id="ARBA00031306"/>
    </source>
</evidence>
<reference evidence="11 12" key="1">
    <citation type="submission" date="2024-09" db="EMBL/GenBank/DDBJ databases">
        <authorList>
            <person name="Pan X."/>
        </authorList>
    </citation>
    <scope>NUCLEOTIDE SEQUENCE [LARGE SCALE GENOMIC DNA]</scope>
    <source>
        <strain evidence="11 12">B2969</strain>
    </source>
</reference>
<evidence type="ECO:0000256" key="8">
    <source>
        <dbReference type="ARBA" id="ARBA00022842"/>
    </source>
</evidence>
<dbReference type="EC" id="2.7.1.180" evidence="2"/>
<evidence type="ECO:0000256" key="2">
    <source>
        <dbReference type="ARBA" id="ARBA00011955"/>
    </source>
</evidence>
<gene>
    <name evidence="11" type="ORF">ACH3VR_04745</name>
</gene>
<dbReference type="GO" id="GO:0016740">
    <property type="term" value="F:transferase activity"/>
    <property type="evidence" value="ECO:0007669"/>
    <property type="project" value="UniProtKB-KW"/>
</dbReference>
<dbReference type="EMBL" id="JBIQWL010000001">
    <property type="protein sequence ID" value="MFH8249660.1"/>
    <property type="molecule type" value="Genomic_DNA"/>
</dbReference>
<organism evidence="11 12">
    <name type="scientific">Microbacterium alkaliflavum</name>
    <dbReference type="NCBI Taxonomy" id="3248839"/>
    <lineage>
        <taxon>Bacteria</taxon>
        <taxon>Bacillati</taxon>
        <taxon>Actinomycetota</taxon>
        <taxon>Actinomycetes</taxon>
        <taxon>Micrococcales</taxon>
        <taxon>Microbacteriaceae</taxon>
        <taxon>Microbacterium</taxon>
    </lineage>
</organism>
<protein>
    <recommendedName>
        <fullName evidence="3">FAD:protein FMN transferase</fullName>
        <ecNumber evidence="2">2.7.1.180</ecNumber>
    </recommendedName>
    <alternativeName>
        <fullName evidence="9">Flavin transferase</fullName>
    </alternativeName>
</protein>
<keyword evidence="5 11" id="KW-0808">Transferase</keyword>
<evidence type="ECO:0000256" key="4">
    <source>
        <dbReference type="ARBA" id="ARBA00022630"/>
    </source>
</evidence>
<evidence type="ECO:0000256" key="1">
    <source>
        <dbReference type="ARBA" id="ARBA00001946"/>
    </source>
</evidence>
<comment type="cofactor">
    <cofactor evidence="1">
        <name>Mg(2+)</name>
        <dbReference type="ChEBI" id="CHEBI:18420"/>
    </cofactor>
</comment>
<dbReference type="InterPro" id="IPR024932">
    <property type="entry name" value="ApbE"/>
</dbReference>
<keyword evidence="12" id="KW-1185">Reference proteome</keyword>
<evidence type="ECO:0000256" key="10">
    <source>
        <dbReference type="ARBA" id="ARBA00048540"/>
    </source>
</evidence>
<dbReference type="PANTHER" id="PTHR30040">
    <property type="entry name" value="THIAMINE BIOSYNTHESIS LIPOPROTEIN APBE"/>
    <property type="match status" value="1"/>
</dbReference>
<proteinExistence type="predicted"/>
<evidence type="ECO:0000313" key="12">
    <source>
        <dbReference type="Proteomes" id="UP001610861"/>
    </source>
</evidence>
<dbReference type="InterPro" id="IPR003374">
    <property type="entry name" value="ApbE-like_sf"/>
</dbReference>
<dbReference type="Proteomes" id="UP001610861">
    <property type="component" value="Unassembled WGS sequence"/>
</dbReference>
<keyword evidence="4" id="KW-0285">Flavoprotein</keyword>
<evidence type="ECO:0000256" key="3">
    <source>
        <dbReference type="ARBA" id="ARBA00016337"/>
    </source>
</evidence>
<keyword evidence="7" id="KW-0274">FAD</keyword>